<evidence type="ECO:0000259" key="7">
    <source>
        <dbReference type="Pfam" id="PF00931"/>
    </source>
</evidence>
<evidence type="ECO:0000256" key="4">
    <source>
        <dbReference type="ARBA" id="ARBA00022741"/>
    </source>
</evidence>
<dbReference type="SUPFAM" id="SSF52058">
    <property type="entry name" value="L domain-like"/>
    <property type="match status" value="1"/>
</dbReference>
<sequence length="839" mass="96796">MSGLFALRSVERALDLLKSLVKISLSLSSPSCSRSQDDMEELKQLERTMLQIRAHLHDAEEKWNIREESSKLRLNELKEVAYDMEDVVGEYEYEVNRRKVEAFQRSGGVHHMEQDERKVDLGKRRRLLQENQDFLMDAGLVPVPEGLVHRARKVNMRLDEIIDYSTHFTLSVNDGERRSTPEFSSSRRTTPLVYEKSILGRDKDRDIIVEKLLSNEEENCTSPLTVAAIVGMGGLGKTTLAKLLYNDMRVRKSFDRFAWVYVSENFDITKITRDIITSLTKNSCEYTELGYLRRKLTQEIKDKRVLIVLDDVWHDDRLRERWELLCAPLSVTRKCQIIVTTRSEAVAMLVQTMPFYRPSCLSFDDSWSLFMQVAFPGDQEQNASTELIRIGKSIVSKCKGLPLAIKTLGSMLRYEMDEERWVNVLKSELWDLKQPQHEILPALELSYKHMPIYLRRCFHALSLFPKVNSILKNEVMKLWKVLDLLDCDGSDADDYKAERLCFTELVERSILVHDHDESYCLHDLIHDLACFLAGETFYRFEASTSTEIPENVQYMSILSVPDYVNDGEFPITPCSLRAIFAEGGGNLRNAEPLFLKSKKLRALDLTHIFVEEFPDSLLGSLKQLRHLSLNTWLDKQFTLPSSLFNLYNLRTVDLRCNYNKVSLSGIGSLINLHTLPVFHIRRCGCGYNIRELRNINNIRDLDICGLDSVSSVEDANEARLQNKKHLRSLELDFSSARKICRCTLLPTPGSIPQDQVLERLRPNHNLSELKIRHYKSHVYPYWLGCDSYSKLFRVELVDCEFQHIGVLGGLPSLKYLVLDSMNSIYGTYWLGHFQTVCGV</sequence>
<dbReference type="GO" id="GO:0005524">
    <property type="term" value="F:ATP binding"/>
    <property type="evidence" value="ECO:0007669"/>
    <property type="project" value="UniProtKB-KW"/>
</dbReference>
<keyword evidence="2" id="KW-0433">Leucine-rich repeat</keyword>
<evidence type="ECO:0000313" key="12">
    <source>
        <dbReference type="Proteomes" id="UP000823388"/>
    </source>
</evidence>
<dbReference type="PRINTS" id="PR00364">
    <property type="entry name" value="DISEASERSIST"/>
</dbReference>
<dbReference type="FunFam" id="3.40.50.300:FF:001091">
    <property type="entry name" value="Probable disease resistance protein At1g61300"/>
    <property type="match status" value="1"/>
</dbReference>
<dbReference type="EMBL" id="CM029049">
    <property type="protein sequence ID" value="KAG2571898.1"/>
    <property type="molecule type" value="Genomic_DNA"/>
</dbReference>
<dbReference type="InterPro" id="IPR002182">
    <property type="entry name" value="NB-ARC"/>
</dbReference>
<dbReference type="GO" id="GO:0006952">
    <property type="term" value="P:defense response"/>
    <property type="evidence" value="ECO:0007669"/>
    <property type="project" value="UniProtKB-KW"/>
</dbReference>
<feature type="domain" description="NB-ARC" evidence="7">
    <location>
        <begin position="206"/>
        <end position="378"/>
    </location>
</feature>
<dbReference type="Gene3D" id="1.10.8.430">
    <property type="entry name" value="Helical domain of apoptotic protease-activating factors"/>
    <property type="match status" value="1"/>
</dbReference>
<evidence type="ECO:0000256" key="1">
    <source>
        <dbReference type="ARBA" id="ARBA00008894"/>
    </source>
</evidence>
<evidence type="ECO:0000256" key="5">
    <source>
        <dbReference type="ARBA" id="ARBA00022821"/>
    </source>
</evidence>
<dbReference type="InterPro" id="IPR058922">
    <property type="entry name" value="WHD_DRP"/>
</dbReference>
<dbReference type="Pfam" id="PF25019">
    <property type="entry name" value="LRR_R13L1-DRL21"/>
    <property type="match status" value="1"/>
</dbReference>
<dbReference type="Gene3D" id="3.80.10.10">
    <property type="entry name" value="Ribonuclease Inhibitor"/>
    <property type="match status" value="1"/>
</dbReference>
<dbReference type="PANTHER" id="PTHR36766">
    <property type="entry name" value="PLANT BROAD-SPECTRUM MILDEW RESISTANCE PROTEIN RPW8"/>
    <property type="match status" value="1"/>
</dbReference>
<evidence type="ECO:0000256" key="2">
    <source>
        <dbReference type="ARBA" id="ARBA00022614"/>
    </source>
</evidence>
<dbReference type="InterPro" id="IPR056789">
    <property type="entry name" value="LRR_R13L1-DRL21"/>
</dbReference>
<dbReference type="Proteomes" id="UP000823388">
    <property type="component" value="Chromosome 7K"/>
</dbReference>
<name>A0A8T0QGC0_PANVG</name>
<dbReference type="GO" id="GO:0051707">
    <property type="term" value="P:response to other organism"/>
    <property type="evidence" value="ECO:0007669"/>
    <property type="project" value="UniProtKB-ARBA"/>
</dbReference>
<dbReference type="EMBL" id="CM029049">
    <property type="protein sequence ID" value="KAG2571899.1"/>
    <property type="molecule type" value="Genomic_DNA"/>
</dbReference>
<dbReference type="Pfam" id="PF18052">
    <property type="entry name" value="Rx_N"/>
    <property type="match status" value="1"/>
</dbReference>
<evidence type="ECO:0000259" key="8">
    <source>
        <dbReference type="Pfam" id="PF18052"/>
    </source>
</evidence>
<dbReference type="OrthoDB" id="842162at2759"/>
<dbReference type="AlphaFoldDB" id="A0A8T0QGC0"/>
<dbReference type="Gene3D" id="1.20.5.4130">
    <property type="match status" value="1"/>
</dbReference>
<dbReference type="InterPro" id="IPR032675">
    <property type="entry name" value="LRR_dom_sf"/>
</dbReference>
<dbReference type="EMBL" id="CM029049">
    <property type="protein sequence ID" value="KAG2571896.1"/>
    <property type="molecule type" value="Genomic_DNA"/>
</dbReference>
<keyword evidence="4" id="KW-0547">Nucleotide-binding</keyword>
<feature type="domain" description="Disease resistance N-terminal" evidence="8">
    <location>
        <begin position="17"/>
        <end position="103"/>
    </location>
</feature>
<dbReference type="InterPro" id="IPR036388">
    <property type="entry name" value="WH-like_DNA-bd_sf"/>
</dbReference>
<dbReference type="Pfam" id="PF00931">
    <property type="entry name" value="NB-ARC"/>
    <property type="match status" value="1"/>
</dbReference>
<organism evidence="11 12">
    <name type="scientific">Panicum virgatum</name>
    <name type="common">Blackwell switchgrass</name>
    <dbReference type="NCBI Taxonomy" id="38727"/>
    <lineage>
        <taxon>Eukaryota</taxon>
        <taxon>Viridiplantae</taxon>
        <taxon>Streptophyta</taxon>
        <taxon>Embryophyta</taxon>
        <taxon>Tracheophyta</taxon>
        <taxon>Spermatophyta</taxon>
        <taxon>Magnoliopsida</taxon>
        <taxon>Liliopsida</taxon>
        <taxon>Poales</taxon>
        <taxon>Poaceae</taxon>
        <taxon>PACMAD clade</taxon>
        <taxon>Panicoideae</taxon>
        <taxon>Panicodae</taxon>
        <taxon>Paniceae</taxon>
        <taxon>Panicinae</taxon>
        <taxon>Panicum</taxon>
        <taxon>Panicum sect. Hiantes</taxon>
    </lineage>
</organism>
<proteinExistence type="inferred from homology"/>
<dbReference type="InterPro" id="IPR042197">
    <property type="entry name" value="Apaf_helical"/>
</dbReference>
<evidence type="ECO:0000313" key="11">
    <source>
        <dbReference type="EMBL" id="KAG2571899.1"/>
    </source>
</evidence>
<keyword evidence="6" id="KW-0067">ATP-binding</keyword>
<dbReference type="GO" id="GO:0043531">
    <property type="term" value="F:ADP binding"/>
    <property type="evidence" value="ECO:0007669"/>
    <property type="project" value="InterPro"/>
</dbReference>
<evidence type="ECO:0000256" key="3">
    <source>
        <dbReference type="ARBA" id="ARBA00022737"/>
    </source>
</evidence>
<dbReference type="Gene3D" id="1.10.10.10">
    <property type="entry name" value="Winged helix-like DNA-binding domain superfamily/Winged helix DNA-binding domain"/>
    <property type="match status" value="1"/>
</dbReference>
<comment type="similarity">
    <text evidence="1">Belongs to the disease resistance NB-LRR family.</text>
</comment>
<evidence type="ECO:0000259" key="9">
    <source>
        <dbReference type="Pfam" id="PF23559"/>
    </source>
</evidence>
<dbReference type="PANTHER" id="PTHR36766:SF55">
    <property type="entry name" value="OS11G0492900 PROTEIN"/>
    <property type="match status" value="1"/>
</dbReference>
<evidence type="ECO:0000259" key="10">
    <source>
        <dbReference type="Pfam" id="PF25019"/>
    </source>
</evidence>
<gene>
    <name evidence="11" type="ORF">PVAP13_7KG119600</name>
</gene>
<dbReference type="SUPFAM" id="SSF52540">
    <property type="entry name" value="P-loop containing nucleoside triphosphate hydrolases"/>
    <property type="match status" value="1"/>
</dbReference>
<dbReference type="InterPro" id="IPR027417">
    <property type="entry name" value="P-loop_NTPase"/>
</dbReference>
<dbReference type="InterPro" id="IPR041118">
    <property type="entry name" value="Rx_N"/>
</dbReference>
<keyword evidence="5" id="KW-0611">Plant defense</keyword>
<reference evidence="11" key="1">
    <citation type="submission" date="2020-05" db="EMBL/GenBank/DDBJ databases">
        <title>WGS assembly of Panicum virgatum.</title>
        <authorList>
            <person name="Lovell J.T."/>
            <person name="Jenkins J."/>
            <person name="Shu S."/>
            <person name="Juenger T.E."/>
            <person name="Schmutz J."/>
        </authorList>
    </citation>
    <scope>NUCLEOTIDE SEQUENCE</scope>
    <source>
        <strain evidence="11">AP13</strain>
    </source>
</reference>
<comment type="caution">
    <text evidence="11">The sequence shown here is derived from an EMBL/GenBank/DDBJ whole genome shotgun (WGS) entry which is preliminary data.</text>
</comment>
<feature type="domain" description="R13L1/DRL21-like LRR repeat region" evidence="10">
    <location>
        <begin position="689"/>
        <end position="821"/>
    </location>
</feature>
<dbReference type="Pfam" id="PF23559">
    <property type="entry name" value="WHD_DRP"/>
    <property type="match status" value="1"/>
</dbReference>
<evidence type="ECO:0000256" key="6">
    <source>
        <dbReference type="ARBA" id="ARBA00022840"/>
    </source>
</evidence>
<feature type="domain" description="Disease resistance protein winged helix" evidence="9">
    <location>
        <begin position="463"/>
        <end position="529"/>
    </location>
</feature>
<dbReference type="Gene3D" id="3.40.50.300">
    <property type="entry name" value="P-loop containing nucleotide triphosphate hydrolases"/>
    <property type="match status" value="1"/>
</dbReference>
<accession>A0A8T0QGC0</accession>
<keyword evidence="3" id="KW-0677">Repeat</keyword>
<dbReference type="EMBL" id="CM029049">
    <property type="protein sequence ID" value="KAG2571895.1"/>
    <property type="molecule type" value="Genomic_DNA"/>
</dbReference>
<keyword evidence="12" id="KW-1185">Reference proteome</keyword>
<dbReference type="EMBL" id="CM029049">
    <property type="protein sequence ID" value="KAG2571897.1"/>
    <property type="molecule type" value="Genomic_DNA"/>
</dbReference>
<protein>
    <submittedName>
        <fullName evidence="11">Uncharacterized protein</fullName>
    </submittedName>
</protein>